<evidence type="ECO:0000313" key="3">
    <source>
        <dbReference type="Proteomes" id="UP000024635"/>
    </source>
</evidence>
<organism evidence="2 3">
    <name type="scientific">Ancylostoma ceylanicum</name>
    <dbReference type="NCBI Taxonomy" id="53326"/>
    <lineage>
        <taxon>Eukaryota</taxon>
        <taxon>Metazoa</taxon>
        <taxon>Ecdysozoa</taxon>
        <taxon>Nematoda</taxon>
        <taxon>Chromadorea</taxon>
        <taxon>Rhabditida</taxon>
        <taxon>Rhabditina</taxon>
        <taxon>Rhabditomorpha</taxon>
        <taxon>Strongyloidea</taxon>
        <taxon>Ancylostomatidae</taxon>
        <taxon>Ancylostomatinae</taxon>
        <taxon>Ancylostoma</taxon>
    </lineage>
</organism>
<accession>A0A016SI30</accession>
<protein>
    <submittedName>
        <fullName evidence="2">Uncharacterized protein</fullName>
    </submittedName>
</protein>
<proteinExistence type="predicted"/>
<sequence>MLSAAIVTKATMCCSAITGDPKCLCLLKSGRDSEVRSAASRYSPATICPSAPSVHHPFASSAICPYSLQLHRQADNRQATAPPTTDKPHCHRQSPSPTAPPTTSTTTNSRCNVVKCELL</sequence>
<gene>
    <name evidence="2" type="primary">Acey_s0224.g2714</name>
    <name evidence="2" type="ORF">Y032_0224g2714</name>
</gene>
<dbReference type="EMBL" id="JARK01001560">
    <property type="protein sequence ID" value="EYB90022.1"/>
    <property type="molecule type" value="Genomic_DNA"/>
</dbReference>
<comment type="caution">
    <text evidence="2">The sequence shown here is derived from an EMBL/GenBank/DDBJ whole genome shotgun (WGS) entry which is preliminary data.</text>
</comment>
<evidence type="ECO:0000256" key="1">
    <source>
        <dbReference type="SAM" id="MobiDB-lite"/>
    </source>
</evidence>
<keyword evidence="3" id="KW-1185">Reference proteome</keyword>
<feature type="region of interest" description="Disordered" evidence="1">
    <location>
        <begin position="74"/>
        <end position="108"/>
    </location>
</feature>
<name>A0A016SI30_9BILA</name>
<dbReference type="Proteomes" id="UP000024635">
    <property type="component" value="Unassembled WGS sequence"/>
</dbReference>
<dbReference type="AlphaFoldDB" id="A0A016SI30"/>
<evidence type="ECO:0000313" key="2">
    <source>
        <dbReference type="EMBL" id="EYB90022.1"/>
    </source>
</evidence>
<reference evidence="3" key="1">
    <citation type="journal article" date="2015" name="Nat. Genet.">
        <title>The genome and transcriptome of the zoonotic hookworm Ancylostoma ceylanicum identify infection-specific gene families.</title>
        <authorList>
            <person name="Schwarz E.M."/>
            <person name="Hu Y."/>
            <person name="Antoshechkin I."/>
            <person name="Miller M.M."/>
            <person name="Sternberg P.W."/>
            <person name="Aroian R.V."/>
        </authorList>
    </citation>
    <scope>NUCLEOTIDE SEQUENCE</scope>
    <source>
        <strain evidence="3">HY135</strain>
    </source>
</reference>